<evidence type="ECO:0000256" key="12">
    <source>
        <dbReference type="ARBA" id="ARBA00022998"/>
    </source>
</evidence>
<feature type="transmembrane region" description="Helical" evidence="20">
    <location>
        <begin position="102"/>
        <end position="135"/>
    </location>
</feature>
<dbReference type="AlphaFoldDB" id="A0A195EKH5"/>
<dbReference type="PROSITE" id="PS00452">
    <property type="entry name" value="GUANYLATE_CYCLASE_1"/>
    <property type="match status" value="2"/>
</dbReference>
<evidence type="ECO:0000259" key="21">
    <source>
        <dbReference type="PROSITE" id="PS50125"/>
    </source>
</evidence>
<feature type="domain" description="Guanylate cyclase" evidence="21">
    <location>
        <begin position="273"/>
        <end position="400"/>
    </location>
</feature>
<keyword evidence="10 16" id="KW-0460">Magnesium</keyword>
<dbReference type="STRING" id="471704.A0A195EKH5"/>
<keyword evidence="23" id="KW-1185">Reference proteome</keyword>
<dbReference type="EC" id="4.6.1.1" evidence="4 16"/>
<feature type="binding site" evidence="18">
    <location>
        <position position="279"/>
    </location>
    <ligand>
        <name>Mg(2+)</name>
        <dbReference type="ChEBI" id="CHEBI:18420"/>
        <label>2</label>
        <note>catalytic</note>
    </ligand>
</feature>
<reference evidence="22 23" key="1">
    <citation type="submission" date="2015-09" db="EMBL/GenBank/DDBJ databases">
        <title>Trachymyrmex cornetzi WGS genome.</title>
        <authorList>
            <person name="Nygaard S."/>
            <person name="Hu H."/>
            <person name="Boomsma J."/>
            <person name="Zhang G."/>
        </authorList>
    </citation>
    <scope>NUCLEOTIDE SEQUENCE [LARGE SCALE GENOMIC DNA]</scope>
    <source>
        <strain evidence="22">Tcor2-1</strain>
        <tissue evidence="22">Whole body</tissue>
    </source>
</reference>
<keyword evidence="14" id="KW-0325">Glycoprotein</keyword>
<keyword evidence="13 16" id="KW-0472">Membrane</keyword>
<dbReference type="PROSITE" id="PS50125">
    <property type="entry name" value="GUANYLATE_CYCLASE_2"/>
    <property type="match status" value="2"/>
</dbReference>
<dbReference type="PIRSF" id="PIRSF039050">
    <property type="entry name" value="Ade_cyc"/>
    <property type="match status" value="1"/>
</dbReference>
<dbReference type="Pfam" id="PF00211">
    <property type="entry name" value="Guanylate_cyc"/>
    <property type="match status" value="2"/>
</dbReference>
<keyword evidence="18" id="KW-0464">Manganese</keyword>
<feature type="transmembrane region" description="Helical" evidence="20">
    <location>
        <begin position="746"/>
        <end position="767"/>
    </location>
</feature>
<comment type="catalytic activity">
    <reaction evidence="1 16">
        <text>ATP = 3',5'-cyclic AMP + diphosphate</text>
        <dbReference type="Rhea" id="RHEA:15389"/>
        <dbReference type="ChEBI" id="CHEBI:30616"/>
        <dbReference type="ChEBI" id="CHEBI:33019"/>
        <dbReference type="ChEBI" id="CHEBI:58165"/>
        <dbReference type="EC" id="4.6.1.1"/>
    </reaction>
</comment>
<evidence type="ECO:0000256" key="10">
    <source>
        <dbReference type="ARBA" id="ARBA00022842"/>
    </source>
</evidence>
<evidence type="ECO:0000256" key="5">
    <source>
        <dbReference type="ARBA" id="ARBA00022692"/>
    </source>
</evidence>
<evidence type="ECO:0000256" key="6">
    <source>
        <dbReference type="ARBA" id="ARBA00022723"/>
    </source>
</evidence>
<dbReference type="GO" id="GO:0007193">
    <property type="term" value="P:adenylate cyclase-inhibiting G protein-coupled receptor signaling pathway"/>
    <property type="evidence" value="ECO:0007669"/>
    <property type="project" value="TreeGrafter"/>
</dbReference>
<evidence type="ECO:0000256" key="1">
    <source>
        <dbReference type="ARBA" id="ARBA00001593"/>
    </source>
</evidence>
<organism evidence="22 23">
    <name type="scientific">Trachymyrmex cornetzi</name>
    <dbReference type="NCBI Taxonomy" id="471704"/>
    <lineage>
        <taxon>Eukaryota</taxon>
        <taxon>Metazoa</taxon>
        <taxon>Ecdysozoa</taxon>
        <taxon>Arthropoda</taxon>
        <taxon>Hexapoda</taxon>
        <taxon>Insecta</taxon>
        <taxon>Pterygota</taxon>
        <taxon>Neoptera</taxon>
        <taxon>Endopterygota</taxon>
        <taxon>Hymenoptera</taxon>
        <taxon>Apocrita</taxon>
        <taxon>Aculeata</taxon>
        <taxon>Formicoidea</taxon>
        <taxon>Formicidae</taxon>
        <taxon>Myrmicinae</taxon>
        <taxon>Trachymyrmex</taxon>
    </lineage>
</organism>
<evidence type="ECO:0000256" key="16">
    <source>
        <dbReference type="PIRNR" id="PIRNR039050"/>
    </source>
</evidence>
<feature type="binding site" evidence="18">
    <location>
        <position position="322"/>
    </location>
    <ligand>
        <name>Mg(2+)</name>
        <dbReference type="ChEBI" id="CHEBI:18420"/>
        <label>2</label>
        <note>catalytic</note>
    </ligand>
</feature>
<feature type="domain" description="Guanylate cyclase" evidence="21">
    <location>
        <begin position="992"/>
        <end position="1138"/>
    </location>
</feature>
<dbReference type="FunFam" id="3.30.70.1230:FF:000014">
    <property type="entry name" value="adenylate cyclase type 9"/>
    <property type="match status" value="1"/>
</dbReference>
<dbReference type="Gene3D" id="3.30.70.1230">
    <property type="entry name" value="Nucleotide cyclase"/>
    <property type="match status" value="2"/>
</dbReference>
<feature type="transmembrane region" description="Helical" evidence="20">
    <location>
        <begin position="460"/>
        <end position="479"/>
    </location>
</feature>
<evidence type="ECO:0000256" key="14">
    <source>
        <dbReference type="ARBA" id="ARBA00023180"/>
    </source>
</evidence>
<keyword evidence="11 20" id="KW-1133">Transmembrane helix</keyword>
<comment type="function">
    <text evidence="16">Catalyzes the formation of the signaling molecule cAMP in response to G-protein signaling.</text>
</comment>
<dbReference type="CDD" id="cd07302">
    <property type="entry name" value="CHD"/>
    <property type="match status" value="2"/>
</dbReference>
<keyword evidence="5 20" id="KW-0812">Transmembrane</keyword>
<evidence type="ECO:0000313" key="23">
    <source>
        <dbReference type="Proteomes" id="UP000078492"/>
    </source>
</evidence>
<evidence type="ECO:0000256" key="20">
    <source>
        <dbReference type="SAM" id="Phobius"/>
    </source>
</evidence>
<dbReference type="GO" id="GO:0005524">
    <property type="term" value="F:ATP binding"/>
    <property type="evidence" value="ECO:0007669"/>
    <property type="project" value="UniProtKB-UniRule"/>
</dbReference>
<dbReference type="InterPro" id="IPR001054">
    <property type="entry name" value="A/G_cyclase"/>
</dbReference>
<dbReference type="InterPro" id="IPR029787">
    <property type="entry name" value="Nucleotide_cyclase"/>
</dbReference>
<protein>
    <recommendedName>
        <fullName evidence="4 16">adenylate cyclase</fullName>
        <ecNumber evidence="4 16">4.6.1.1</ecNumber>
    </recommendedName>
</protein>
<feature type="binding site" evidence="18">
    <location>
        <position position="322"/>
    </location>
    <ligand>
        <name>Mg(2+)</name>
        <dbReference type="ChEBI" id="CHEBI:18420"/>
        <label>1</label>
        <note>catalytic</note>
    </ligand>
</feature>
<dbReference type="InterPro" id="IPR032628">
    <property type="entry name" value="AC_N"/>
</dbReference>
<dbReference type="PANTHER" id="PTHR45627">
    <property type="entry name" value="ADENYLATE CYCLASE TYPE 1"/>
    <property type="match status" value="1"/>
</dbReference>
<feature type="binding site" evidence="17">
    <location>
        <begin position="1132"/>
        <end position="1136"/>
    </location>
    <ligand>
        <name>ATP</name>
        <dbReference type="ChEBI" id="CHEBI:30616"/>
    </ligand>
</feature>
<evidence type="ECO:0000256" key="11">
    <source>
        <dbReference type="ARBA" id="ARBA00022989"/>
    </source>
</evidence>
<evidence type="ECO:0000256" key="7">
    <source>
        <dbReference type="ARBA" id="ARBA00022737"/>
    </source>
</evidence>
<dbReference type="GO" id="GO:0006171">
    <property type="term" value="P:cAMP biosynthetic process"/>
    <property type="evidence" value="ECO:0007669"/>
    <property type="project" value="UniProtKB-KW"/>
</dbReference>
<comment type="similarity">
    <text evidence="16 19">Belongs to the adenylyl cyclase class-4/guanylyl cyclase family.</text>
</comment>
<evidence type="ECO:0000256" key="2">
    <source>
        <dbReference type="ARBA" id="ARBA00001936"/>
    </source>
</evidence>
<accession>A0A195EKH5</accession>
<keyword evidence="12 16" id="KW-0115">cAMP biosynthesis</keyword>
<dbReference type="InterPro" id="IPR030672">
    <property type="entry name" value="Adcy"/>
</dbReference>
<feature type="binding site" evidence="17">
    <location>
        <begin position="320"/>
        <end position="322"/>
    </location>
    <ligand>
        <name>ATP</name>
        <dbReference type="ChEBI" id="CHEBI:30616"/>
    </ligand>
</feature>
<comment type="subcellular location">
    <subcellularLocation>
        <location evidence="3">Membrane</location>
        <topology evidence="3">Multi-pass membrane protein</topology>
    </subcellularLocation>
</comment>
<dbReference type="FunFam" id="3.30.70.1230:FF:000003">
    <property type="entry name" value="Adenylate cyclase"/>
    <property type="match status" value="1"/>
</dbReference>
<keyword evidence="15 16" id="KW-0456">Lyase</keyword>
<evidence type="ECO:0000256" key="3">
    <source>
        <dbReference type="ARBA" id="ARBA00004141"/>
    </source>
</evidence>
<evidence type="ECO:0000256" key="13">
    <source>
        <dbReference type="ARBA" id="ARBA00023136"/>
    </source>
</evidence>
<evidence type="ECO:0000256" key="8">
    <source>
        <dbReference type="ARBA" id="ARBA00022741"/>
    </source>
</evidence>
<feature type="transmembrane region" description="Helical" evidence="20">
    <location>
        <begin position="787"/>
        <end position="810"/>
    </location>
</feature>
<feature type="transmembrane region" description="Helical" evidence="20">
    <location>
        <begin position="842"/>
        <end position="860"/>
    </location>
</feature>
<dbReference type="SMART" id="SM00044">
    <property type="entry name" value="CYCc"/>
    <property type="match status" value="2"/>
</dbReference>
<feature type="transmembrane region" description="Helical" evidence="20">
    <location>
        <begin position="68"/>
        <end position="90"/>
    </location>
</feature>
<evidence type="ECO:0000256" key="18">
    <source>
        <dbReference type="PIRSR" id="PIRSR039050-51"/>
    </source>
</evidence>
<feature type="transmembrane region" description="Helical" evidence="20">
    <location>
        <begin position="33"/>
        <end position="56"/>
    </location>
</feature>
<feature type="transmembrane region" description="Helical" evidence="20">
    <location>
        <begin position="719"/>
        <end position="740"/>
    </location>
</feature>
<feature type="binding site" evidence="17">
    <location>
        <position position="1044"/>
    </location>
    <ligand>
        <name>ATP</name>
        <dbReference type="ChEBI" id="CHEBI:30616"/>
    </ligand>
</feature>
<keyword evidence="7" id="KW-0677">Repeat</keyword>
<keyword evidence="9 16" id="KW-0067">ATP-binding</keyword>
<sequence>MLFSESLGDTTGDDAGVKELQELRDKYEGKLTASLYTGTLSIAAVASLIALGALCFTDYHELSNITDLLPVSALTAMLIASLTFLVVTQLPSTMVSKRSRILIGLTSSIILGLGILILKGVLSLFVCILSIIAILPKMRWQIPLIIGCILALAHISRRLICDDLMSYYNSIQIVVEIMFLLAAILAGMYYRILTMMAHRKTFSGTKTVIESRIKLECEREQQEQLLLSVIPAYIAAEVKMCIMLKMADACQEANKHKQTTFQEMYVQRHNNVSILYADIVNFTPLSEQLSASDLVKTLNELFGRFDQIAQDNQCMRIKILGDCYYCVSGLPVSRPNHAYNCVNMGLQMIDAIRFVREATGFNVDMRIGIHTGNVLCGVLGLRKWQFDVWSDDVTLANHMESGGLPGRVHITKATLLQLGDRFEVEPGDGGSRESYLAQHKIETFLIVPSKLIHLFTHLTTFKILLIIYIVLSSCCLIFRQKKLFYRYRRRENTIHNLSSFAIVIHTLSSHCIALNNLLQSDDKVHRETGNPSKLSRALSLYKRSLDRNAPNKINVLLAKTFSADNFFVKIKNLILFEIFKIIFSLTRILTKNREENGMENGGNRIQGPGPVPSRHVLYNSVSRPSSKMTKYVECWGADKPFANIAEATLAKNIGLTSIAMIESNLLANNASCFDTQNDFYFYVHCRHWCGGSEGISPFTFWFKEKSQEQLYREQRDEQYLWYVMASNVVYAIMFCIQIIYLPRSIIVYGCFAAGLASLIIFAAISWFSGKTDSENTEETTNQIALSWGIRITVYLITALLAITSSVISLIEVDYIAGYNIVPKNFPIIYVFKKIYCMVILEIFKQFLLYYLLIIALVVGWTHLRVDFLLKLGVMLLSVTIILVIFSQAPVIQMYYENYLGAKFYGVHYLMQVGYLLVLVSLILHILDRQVEYTSRMDILWKSKLRVEQDEVETMRGINKILLENILPAHVADHFLATRAMQELYHERYSSIAVMFASIPNYKEFYDETDINKQGLECLRLLNEIICDFDKLLLKPKFSGIEKIKTIGSTYMLASGLSPGKEDGDGKDLLKQQDHNVIVLVEFAIALMTILDQINRDSFQRFKLRIGLNHGPVIAGVVGAQKPQYDIWGNTVNVASRMDSCGEMGKLQVTEDTAKILINAGYELVCRGPTYVKGKGTLTTYFVKTPFDDKGDNY</sequence>
<evidence type="ECO:0000256" key="17">
    <source>
        <dbReference type="PIRSR" id="PIRSR039050-50"/>
    </source>
</evidence>
<feature type="transmembrane region" description="Helical" evidence="20">
    <location>
        <begin position="867"/>
        <end position="888"/>
    </location>
</feature>
<dbReference type="GO" id="GO:0046872">
    <property type="term" value="F:metal ion binding"/>
    <property type="evidence" value="ECO:0007669"/>
    <property type="project" value="UniProtKB-KW"/>
</dbReference>
<feature type="binding site" evidence="17">
    <location>
        <position position="1172"/>
    </location>
    <ligand>
        <name>ATP</name>
        <dbReference type="ChEBI" id="CHEBI:30616"/>
    </ligand>
</feature>
<gene>
    <name evidence="22" type="ORF">ALC57_01706</name>
</gene>
<dbReference type="GO" id="GO:0005886">
    <property type="term" value="C:plasma membrane"/>
    <property type="evidence" value="ECO:0007669"/>
    <property type="project" value="InterPro"/>
</dbReference>
<feature type="binding site" evidence="18">
    <location>
        <position position="278"/>
    </location>
    <ligand>
        <name>Mg(2+)</name>
        <dbReference type="ChEBI" id="CHEBI:18420"/>
        <label>2</label>
        <note>catalytic</note>
    </ligand>
</feature>
<feature type="binding site" evidence="17">
    <location>
        <begin position="278"/>
        <end position="283"/>
    </location>
    <ligand>
        <name>ATP</name>
        <dbReference type="ChEBI" id="CHEBI:30616"/>
    </ligand>
</feature>
<feature type="transmembrane region" description="Helical" evidence="20">
    <location>
        <begin position="142"/>
        <end position="160"/>
    </location>
</feature>
<dbReference type="PANTHER" id="PTHR45627:SF12">
    <property type="entry name" value="ADENYLATE CYCLASE TYPE 2"/>
    <property type="match status" value="1"/>
</dbReference>
<proteinExistence type="inferred from homology"/>
<feature type="transmembrane region" description="Helical" evidence="20">
    <location>
        <begin position="908"/>
        <end position="926"/>
    </location>
</feature>
<dbReference type="GO" id="GO:0007189">
    <property type="term" value="P:adenylate cyclase-activating G protein-coupled receptor signaling pathway"/>
    <property type="evidence" value="ECO:0007669"/>
    <property type="project" value="TreeGrafter"/>
</dbReference>
<dbReference type="Pfam" id="PF16214">
    <property type="entry name" value="AC_N"/>
    <property type="match status" value="1"/>
</dbReference>
<comment type="cofactor">
    <cofactor evidence="18">
        <name>Mg(2+)</name>
        <dbReference type="ChEBI" id="CHEBI:18420"/>
    </cofactor>
    <cofactor evidence="18">
        <name>Mn(2+)</name>
        <dbReference type="ChEBI" id="CHEBI:29035"/>
    </cofactor>
    <text evidence="18">Binds 2 magnesium ions per subunit. Is also active with manganese (in vitro).</text>
</comment>
<dbReference type="Proteomes" id="UP000078492">
    <property type="component" value="Unassembled WGS sequence"/>
</dbReference>
<keyword evidence="8 16" id="KW-0547">Nucleotide-binding</keyword>
<dbReference type="GO" id="GO:0004016">
    <property type="term" value="F:adenylate cyclase activity"/>
    <property type="evidence" value="ECO:0007669"/>
    <property type="project" value="UniProtKB-EC"/>
</dbReference>
<evidence type="ECO:0000256" key="4">
    <source>
        <dbReference type="ARBA" id="ARBA00012201"/>
    </source>
</evidence>
<feature type="binding site" evidence="17">
    <location>
        <begin position="1125"/>
        <end position="1127"/>
    </location>
    <ligand>
        <name>ATP</name>
        <dbReference type="ChEBI" id="CHEBI:30616"/>
    </ligand>
</feature>
<evidence type="ECO:0000256" key="19">
    <source>
        <dbReference type="RuleBase" id="RU000405"/>
    </source>
</evidence>
<feature type="binding site" evidence="17">
    <location>
        <position position="366"/>
    </location>
    <ligand>
        <name>ATP</name>
        <dbReference type="ChEBI" id="CHEBI:30616"/>
    </ligand>
</feature>
<comment type="cofactor">
    <cofactor evidence="2">
        <name>Mn(2+)</name>
        <dbReference type="ChEBI" id="CHEBI:29035"/>
    </cofactor>
</comment>
<feature type="transmembrane region" description="Helical" evidence="20">
    <location>
        <begin position="166"/>
        <end position="190"/>
    </location>
</feature>
<evidence type="ECO:0000256" key="9">
    <source>
        <dbReference type="ARBA" id="ARBA00022840"/>
    </source>
</evidence>
<dbReference type="GO" id="GO:0035556">
    <property type="term" value="P:intracellular signal transduction"/>
    <property type="evidence" value="ECO:0007669"/>
    <property type="project" value="InterPro"/>
</dbReference>
<keyword evidence="6 16" id="KW-0479">Metal-binding</keyword>
<evidence type="ECO:0000313" key="22">
    <source>
        <dbReference type="EMBL" id="KYN28743.1"/>
    </source>
</evidence>
<dbReference type="EMBL" id="KQ978739">
    <property type="protein sequence ID" value="KYN28743.1"/>
    <property type="molecule type" value="Genomic_DNA"/>
</dbReference>
<feature type="binding site" evidence="18">
    <location>
        <position position="278"/>
    </location>
    <ligand>
        <name>Mg(2+)</name>
        <dbReference type="ChEBI" id="CHEBI:18420"/>
        <label>1</label>
        <note>catalytic</note>
    </ligand>
</feature>
<dbReference type="SUPFAM" id="SSF55073">
    <property type="entry name" value="Nucleotide cyclase"/>
    <property type="match status" value="2"/>
</dbReference>
<dbReference type="InterPro" id="IPR018297">
    <property type="entry name" value="A/G_cyclase_CS"/>
</dbReference>
<name>A0A195EKH5_9HYME</name>
<evidence type="ECO:0000256" key="15">
    <source>
        <dbReference type="ARBA" id="ARBA00023239"/>
    </source>
</evidence>